<evidence type="ECO:0000313" key="2">
    <source>
        <dbReference type="EMBL" id="KAK9105165.1"/>
    </source>
</evidence>
<name>A0AAP0I1X2_9MAGN</name>
<proteinExistence type="predicted"/>
<dbReference type="AlphaFoldDB" id="A0AAP0I1X2"/>
<evidence type="ECO:0000256" key="1">
    <source>
        <dbReference type="SAM" id="MobiDB-lite"/>
    </source>
</evidence>
<keyword evidence="3" id="KW-1185">Reference proteome</keyword>
<sequence length="56" mass="6092">MMKSSGPRVLLLSLCTKSSIESSSMEKVDSPSTASSSEERKDMCPSSKGSLFCRRM</sequence>
<comment type="caution">
    <text evidence="2">The sequence shown here is derived from an EMBL/GenBank/DDBJ whole genome shotgun (WGS) entry which is preliminary data.</text>
</comment>
<feature type="region of interest" description="Disordered" evidence="1">
    <location>
        <begin position="20"/>
        <end position="56"/>
    </location>
</feature>
<accession>A0AAP0I1X2</accession>
<protein>
    <submittedName>
        <fullName evidence="2">Uncharacterized protein</fullName>
    </submittedName>
</protein>
<reference evidence="2 3" key="1">
    <citation type="submission" date="2024-01" db="EMBL/GenBank/DDBJ databases">
        <title>Genome assemblies of Stephania.</title>
        <authorList>
            <person name="Yang L."/>
        </authorList>
    </citation>
    <scope>NUCLEOTIDE SEQUENCE [LARGE SCALE GENOMIC DNA]</scope>
    <source>
        <strain evidence="2">JXDWG</strain>
        <tissue evidence="2">Leaf</tissue>
    </source>
</reference>
<dbReference type="Proteomes" id="UP001419268">
    <property type="component" value="Unassembled WGS sequence"/>
</dbReference>
<evidence type="ECO:0000313" key="3">
    <source>
        <dbReference type="Proteomes" id="UP001419268"/>
    </source>
</evidence>
<organism evidence="2 3">
    <name type="scientific">Stephania cephalantha</name>
    <dbReference type="NCBI Taxonomy" id="152367"/>
    <lineage>
        <taxon>Eukaryota</taxon>
        <taxon>Viridiplantae</taxon>
        <taxon>Streptophyta</taxon>
        <taxon>Embryophyta</taxon>
        <taxon>Tracheophyta</taxon>
        <taxon>Spermatophyta</taxon>
        <taxon>Magnoliopsida</taxon>
        <taxon>Ranunculales</taxon>
        <taxon>Menispermaceae</taxon>
        <taxon>Menispermoideae</taxon>
        <taxon>Cissampelideae</taxon>
        <taxon>Stephania</taxon>
    </lineage>
</organism>
<dbReference type="EMBL" id="JBBNAG010000009">
    <property type="protein sequence ID" value="KAK9105165.1"/>
    <property type="molecule type" value="Genomic_DNA"/>
</dbReference>
<gene>
    <name evidence="2" type="ORF">Scep_022009</name>
</gene>